<organism evidence="1 2">
    <name type="scientific">Phaeosphaeria nodorum (strain SN15 / ATCC MYA-4574 / FGSC 10173)</name>
    <name type="common">Glume blotch fungus</name>
    <name type="synonym">Parastagonospora nodorum</name>
    <dbReference type="NCBI Taxonomy" id="321614"/>
    <lineage>
        <taxon>Eukaryota</taxon>
        <taxon>Fungi</taxon>
        <taxon>Dikarya</taxon>
        <taxon>Ascomycota</taxon>
        <taxon>Pezizomycotina</taxon>
        <taxon>Dothideomycetes</taxon>
        <taxon>Pleosporomycetidae</taxon>
        <taxon>Pleosporales</taxon>
        <taxon>Pleosporineae</taxon>
        <taxon>Phaeosphaeriaceae</taxon>
        <taxon>Parastagonospora</taxon>
    </lineage>
</organism>
<evidence type="ECO:0000313" key="2">
    <source>
        <dbReference type="Proteomes" id="UP000663193"/>
    </source>
</evidence>
<gene>
    <name evidence="1" type="ORF">JI435_140020</name>
</gene>
<dbReference type="AlphaFoldDB" id="A0A7U2F1S2"/>
<sequence length="280" mass="32391">MVYSYLCQPRLSEESRIKFHELHCGDGQLPDIPHWQRKDMVGPEFAREYTEFFYETTDMRMSFRAISYALAFDPFGSGIVPSDFIRSCTIVFRIAYDTADSGKDERTTVRGQLRALTRLKQRSGTITFEIELDSKEYVIRQFAYLFRQLVFLGPIVFELKDQAFHCNVAIVSDMRKSTQARIDVTSLWSEPKGALISKLHNWHVFCRKYKRNCDGDKLVTDSQIAQRRGYDAAFLDMELTTLTIPNHEDILIRGELGVSENDADHSILKRMLRITMGEGD</sequence>
<name>A0A7U2F1S2_PHANO</name>
<reference evidence="2" key="1">
    <citation type="journal article" date="2021" name="BMC Genomics">
        <title>Chromosome-level genome assembly and manually-curated proteome of model necrotroph Parastagonospora nodorum Sn15 reveals a genome-wide trove of candidate effector homologs, and redundancy of virulence-related functions within an accessory chromosome.</title>
        <authorList>
            <person name="Bertazzoni S."/>
            <person name="Jones D.A.B."/>
            <person name="Phan H.T."/>
            <person name="Tan K.-C."/>
            <person name="Hane J.K."/>
        </authorList>
    </citation>
    <scope>NUCLEOTIDE SEQUENCE [LARGE SCALE GENOMIC DNA]</scope>
    <source>
        <strain evidence="2">SN15 / ATCC MYA-4574 / FGSC 10173)</strain>
    </source>
</reference>
<accession>A0A7U2F1S2</accession>
<dbReference type="KEGG" id="pno:SNOG_14002"/>
<dbReference type="VEuPathDB" id="FungiDB:JI435_140020"/>
<keyword evidence="2" id="KW-1185">Reference proteome</keyword>
<dbReference type="EMBL" id="CP069029">
    <property type="protein sequence ID" value="QRC97120.1"/>
    <property type="molecule type" value="Genomic_DNA"/>
</dbReference>
<dbReference type="Proteomes" id="UP000663193">
    <property type="component" value="Chromosome 7"/>
</dbReference>
<proteinExistence type="predicted"/>
<dbReference type="RefSeq" id="XP_001804201.1">
    <property type="nucleotide sequence ID" value="XM_001804149.1"/>
</dbReference>
<dbReference type="OrthoDB" id="3795413at2759"/>
<protein>
    <submittedName>
        <fullName evidence="1">Uncharacterized protein</fullName>
    </submittedName>
</protein>
<evidence type="ECO:0000313" key="1">
    <source>
        <dbReference type="EMBL" id="QRC97120.1"/>
    </source>
</evidence>